<dbReference type="SUPFAM" id="SSF51556">
    <property type="entry name" value="Metallo-dependent hydrolases"/>
    <property type="match status" value="1"/>
</dbReference>
<evidence type="ECO:0000259" key="2">
    <source>
        <dbReference type="Pfam" id="PF01979"/>
    </source>
</evidence>
<evidence type="ECO:0000256" key="1">
    <source>
        <dbReference type="ARBA" id="ARBA00006745"/>
    </source>
</evidence>
<dbReference type="EMBL" id="CP031222">
    <property type="protein sequence ID" value="AXI02423.1"/>
    <property type="molecule type" value="Genomic_DNA"/>
</dbReference>
<evidence type="ECO:0000313" key="4">
    <source>
        <dbReference type="Proteomes" id="UP000253940"/>
    </source>
</evidence>
<gene>
    <name evidence="3" type="ORF">HYN46_06000</name>
</gene>
<reference evidence="3 4" key="1">
    <citation type="submission" date="2018-07" db="EMBL/GenBank/DDBJ databases">
        <title>Genome sequencing of Moraxellaceae gen. HYN0046.</title>
        <authorList>
            <person name="Kim M."/>
            <person name="Yi H."/>
        </authorList>
    </citation>
    <scope>NUCLEOTIDE SEQUENCE [LARGE SCALE GENOMIC DNA]</scope>
    <source>
        <strain evidence="3 4">HYN0046</strain>
    </source>
</reference>
<dbReference type="InterPro" id="IPR011059">
    <property type="entry name" value="Metal-dep_hydrolase_composite"/>
</dbReference>
<dbReference type="Gene3D" id="2.30.40.10">
    <property type="entry name" value="Urease, subunit C, domain 1"/>
    <property type="match status" value="1"/>
</dbReference>
<evidence type="ECO:0000313" key="3">
    <source>
        <dbReference type="EMBL" id="AXI02423.1"/>
    </source>
</evidence>
<feature type="domain" description="Amidohydrolase-related" evidence="2">
    <location>
        <begin position="54"/>
        <end position="404"/>
    </location>
</feature>
<dbReference type="Gene3D" id="3.20.20.140">
    <property type="entry name" value="Metal-dependent hydrolases"/>
    <property type="match status" value="1"/>
</dbReference>
<dbReference type="PANTHER" id="PTHR43794">
    <property type="entry name" value="AMINOHYDROLASE SSNA-RELATED"/>
    <property type="match status" value="1"/>
</dbReference>
<proteinExistence type="inferred from homology"/>
<dbReference type="KEGG" id="mbah:HYN46_06000"/>
<dbReference type="AlphaFoldDB" id="A0A345P564"/>
<dbReference type="InterPro" id="IPR050287">
    <property type="entry name" value="MTA/SAH_deaminase"/>
</dbReference>
<dbReference type="Pfam" id="PF01979">
    <property type="entry name" value="Amidohydro_1"/>
    <property type="match status" value="1"/>
</dbReference>
<dbReference type="InterPro" id="IPR006680">
    <property type="entry name" value="Amidohydro-rel"/>
</dbReference>
<accession>A0A345P564</accession>
<dbReference type="RefSeq" id="WP_114898533.1">
    <property type="nucleotide sequence ID" value="NZ_CP031222.1"/>
</dbReference>
<keyword evidence="4" id="KW-1185">Reference proteome</keyword>
<dbReference type="PANTHER" id="PTHR43794:SF5">
    <property type="entry name" value="CHLOROHYDROLASE FAMILY PROTEIN"/>
    <property type="match status" value="1"/>
</dbReference>
<dbReference type="OrthoDB" id="9787621at2"/>
<dbReference type="InterPro" id="IPR032466">
    <property type="entry name" value="Metal_Hydrolase"/>
</dbReference>
<sequence>MNQIILRGATVITMAAGRPDFEYLDILVEGSRITKMERHLEMIDAEVVDFKGRILIPGLVNAHLHSWQAALRSVGADWTLLEYLAQAHGGLAKHYTPDDMRIAARACALNQINCGTTTLGDWCHNAQTPEHTDNALQGLIESGIRAVFLHGMPHKVRQSPHPMQEVDRLLKGPISAHELLTLGIAIPGPQYSKSDIALADFRCARERDIVVSMHQSGGKPGEAWEAVRNANLIGPRTNIVHGNEIPDEWLEIFVDAGASFTSTPENELGQGHGFPITGRLLCIGSAPSLGTDVDTVVSGEVLTAARIALAQQRGLDHEQQRHVSGLFSPKRTITSKQALSWATVEGARALGLADRVGRLEIGMQADIVAIDARALNLWPAHDPVATALQASIANIEAVMIAGQWHKRDYTLLDRNVHLVKDQLYESGLRLVGVLQSDHLTARLRQKVINHVVHRTLIKQSRS</sequence>
<dbReference type="Proteomes" id="UP000253940">
    <property type="component" value="Chromosome"/>
</dbReference>
<protein>
    <submittedName>
        <fullName evidence="3">Cytosine deaminase</fullName>
    </submittedName>
</protein>
<organism evidence="3 4">
    <name type="scientific">Aquirhabdus parva</name>
    <dbReference type="NCBI Taxonomy" id="2283318"/>
    <lineage>
        <taxon>Bacteria</taxon>
        <taxon>Pseudomonadati</taxon>
        <taxon>Pseudomonadota</taxon>
        <taxon>Gammaproteobacteria</taxon>
        <taxon>Moraxellales</taxon>
        <taxon>Moraxellaceae</taxon>
        <taxon>Aquirhabdus</taxon>
    </lineage>
</organism>
<name>A0A345P564_9GAMM</name>
<comment type="similarity">
    <text evidence="1">Belongs to the metallo-dependent hydrolases superfamily. ATZ/TRZ family.</text>
</comment>
<dbReference type="NCBIfam" id="NF006056">
    <property type="entry name" value="PRK08204.1"/>
    <property type="match status" value="1"/>
</dbReference>
<dbReference type="GO" id="GO:0016810">
    <property type="term" value="F:hydrolase activity, acting on carbon-nitrogen (but not peptide) bonds"/>
    <property type="evidence" value="ECO:0007669"/>
    <property type="project" value="InterPro"/>
</dbReference>
<dbReference type="SUPFAM" id="SSF51338">
    <property type="entry name" value="Composite domain of metallo-dependent hydrolases"/>
    <property type="match status" value="1"/>
</dbReference>